<dbReference type="GO" id="GO:0016831">
    <property type="term" value="F:carboxy-lyase activity"/>
    <property type="evidence" value="ECO:0007669"/>
    <property type="project" value="InterPro"/>
</dbReference>
<dbReference type="GO" id="GO:0005737">
    <property type="term" value="C:cytoplasm"/>
    <property type="evidence" value="ECO:0007669"/>
    <property type="project" value="TreeGrafter"/>
</dbReference>
<organism evidence="3">
    <name type="scientific">marine metagenome</name>
    <dbReference type="NCBI Taxonomy" id="408172"/>
    <lineage>
        <taxon>unclassified sequences</taxon>
        <taxon>metagenomes</taxon>
        <taxon>ecological metagenomes</taxon>
    </lineage>
</organism>
<protein>
    <recommendedName>
        <fullName evidence="2">Amidohydrolase-related domain-containing protein</fullName>
    </recommendedName>
</protein>
<dbReference type="EMBL" id="UINC01014157">
    <property type="protein sequence ID" value="SVA60610.1"/>
    <property type="molecule type" value="Genomic_DNA"/>
</dbReference>
<dbReference type="InterPro" id="IPR032466">
    <property type="entry name" value="Metal_Hydrolase"/>
</dbReference>
<proteinExistence type="predicted"/>
<dbReference type="PANTHER" id="PTHR21240">
    <property type="entry name" value="2-AMINO-3-CARBOXYLMUCONATE-6-SEMIALDEHYDE DECARBOXYLASE"/>
    <property type="match status" value="1"/>
</dbReference>
<sequence>MFSVSGNSLLAQQMTIEEYEPRMTLVAPENPLISARYPFVDIHGHQRATSMTPGDVESLVEEMDELNMAVMVNLSGGSGDALVTGLDRMASGNPGRFVFFANVDFGGVGEEGWGEEAARRLQTDVAAGAAGLKIFKTLGLTARDTGGNRIAVDDPRLAPVWNMAGQLGIPVLIHSADPAEFWQPFDQFNERWLELKVRPQRRQFPDAEASFEDILTEQHNLFRRHPNTNFISAHLGWLGHDLDRLGRVLDELPNMYVGLGAVIYELGRQPRFAAEWLTKYRDRVLMGKDSYNKEEFYTYFRVFETQDDYFDYYRDYHAFWKMYGLGLADDVLKKIYYENALRLVPGIDATRFPR</sequence>
<dbReference type="GO" id="GO:0019748">
    <property type="term" value="P:secondary metabolic process"/>
    <property type="evidence" value="ECO:0007669"/>
    <property type="project" value="TreeGrafter"/>
</dbReference>
<dbReference type="InterPro" id="IPR032465">
    <property type="entry name" value="ACMSD"/>
</dbReference>
<reference evidence="3" key="1">
    <citation type="submission" date="2018-05" db="EMBL/GenBank/DDBJ databases">
        <authorList>
            <person name="Lanie J.A."/>
            <person name="Ng W.-L."/>
            <person name="Kazmierczak K.M."/>
            <person name="Andrzejewski T.M."/>
            <person name="Davidsen T.M."/>
            <person name="Wayne K.J."/>
            <person name="Tettelin H."/>
            <person name="Glass J.I."/>
            <person name="Rusch D."/>
            <person name="Podicherti R."/>
            <person name="Tsui H.-C.T."/>
            <person name="Winkler M.E."/>
        </authorList>
    </citation>
    <scope>NUCLEOTIDE SEQUENCE</scope>
</reference>
<dbReference type="PANTHER" id="PTHR21240:SF28">
    <property type="entry name" value="ISO-OROTATE DECARBOXYLASE (EUROFUNG)"/>
    <property type="match status" value="1"/>
</dbReference>
<gene>
    <name evidence="3" type="ORF">METZ01_LOCUS113464</name>
</gene>
<accession>A0A381X7L4</accession>
<dbReference type="Gene3D" id="3.20.20.140">
    <property type="entry name" value="Metal-dependent hydrolases"/>
    <property type="match status" value="1"/>
</dbReference>
<dbReference type="AlphaFoldDB" id="A0A381X7L4"/>
<dbReference type="GO" id="GO:0016787">
    <property type="term" value="F:hydrolase activity"/>
    <property type="evidence" value="ECO:0007669"/>
    <property type="project" value="InterPro"/>
</dbReference>
<keyword evidence="1" id="KW-0456">Lyase</keyword>
<evidence type="ECO:0000313" key="3">
    <source>
        <dbReference type="EMBL" id="SVA60610.1"/>
    </source>
</evidence>
<name>A0A381X7L4_9ZZZZ</name>
<dbReference type="InterPro" id="IPR006680">
    <property type="entry name" value="Amidohydro-rel"/>
</dbReference>
<dbReference type="SUPFAM" id="SSF51556">
    <property type="entry name" value="Metallo-dependent hydrolases"/>
    <property type="match status" value="1"/>
</dbReference>
<dbReference type="Pfam" id="PF04909">
    <property type="entry name" value="Amidohydro_2"/>
    <property type="match status" value="1"/>
</dbReference>
<evidence type="ECO:0000259" key="2">
    <source>
        <dbReference type="Pfam" id="PF04909"/>
    </source>
</evidence>
<feature type="domain" description="Amidohydrolase-related" evidence="2">
    <location>
        <begin position="88"/>
        <end position="344"/>
    </location>
</feature>
<evidence type="ECO:0000256" key="1">
    <source>
        <dbReference type="ARBA" id="ARBA00023239"/>
    </source>
</evidence>